<dbReference type="SMART" id="SM00382">
    <property type="entry name" value="AAA"/>
    <property type="match status" value="1"/>
</dbReference>
<keyword evidence="11" id="KW-0067">ATP-binding</keyword>
<comment type="subcellular location">
    <subcellularLocation>
        <location evidence="2">Mitochondrion membrane</location>
        <topology evidence="2">Multi-pass membrane protein</topology>
    </subcellularLocation>
</comment>
<feature type="region of interest" description="Disordered" evidence="16">
    <location>
        <begin position="1"/>
        <end position="89"/>
    </location>
</feature>
<dbReference type="GO" id="GO:0046872">
    <property type="term" value="F:metal ion binding"/>
    <property type="evidence" value="ECO:0007669"/>
    <property type="project" value="UniProtKB-KW"/>
</dbReference>
<evidence type="ECO:0000256" key="6">
    <source>
        <dbReference type="ARBA" id="ARBA00022692"/>
    </source>
</evidence>
<feature type="region of interest" description="Disordered" evidence="16">
    <location>
        <begin position="825"/>
        <end position="852"/>
    </location>
</feature>
<dbReference type="NCBIfam" id="TIGR01241">
    <property type="entry name" value="FtsH_fam"/>
    <property type="match status" value="1"/>
</dbReference>
<accession>A0ABD3SD96</accession>
<keyword evidence="19" id="KW-1185">Reference proteome</keyword>
<dbReference type="Pfam" id="PF00004">
    <property type="entry name" value="AAA"/>
    <property type="match status" value="1"/>
</dbReference>
<keyword evidence="10" id="KW-0862">Zinc</keyword>
<dbReference type="EMBL" id="JALLPB020000066">
    <property type="protein sequence ID" value="KAL3822432.1"/>
    <property type="molecule type" value="Genomic_DNA"/>
</dbReference>
<feature type="domain" description="AAA+ ATPase" evidence="17">
    <location>
        <begin position="396"/>
        <end position="536"/>
    </location>
</feature>
<dbReference type="AlphaFoldDB" id="A0ABD3SD96"/>
<dbReference type="CDD" id="cd19501">
    <property type="entry name" value="RecA-like_FtsH"/>
    <property type="match status" value="1"/>
</dbReference>
<evidence type="ECO:0000256" key="12">
    <source>
        <dbReference type="ARBA" id="ARBA00022989"/>
    </source>
</evidence>
<comment type="similarity">
    <text evidence="4">In the N-terminal section; belongs to the AAA ATPase family.</text>
</comment>
<keyword evidence="7" id="KW-0479">Metal-binding</keyword>
<reference evidence="18 19" key="1">
    <citation type="submission" date="2024-10" db="EMBL/GenBank/DDBJ databases">
        <title>Updated reference genomes for cyclostephanoid diatoms.</title>
        <authorList>
            <person name="Roberts W.R."/>
            <person name="Alverson A.J."/>
        </authorList>
    </citation>
    <scope>NUCLEOTIDE SEQUENCE [LARGE SCALE GENOMIC DNA]</scope>
    <source>
        <strain evidence="18 19">AJA228-03</strain>
    </source>
</reference>
<keyword evidence="13" id="KW-0482">Metalloprotease</keyword>
<dbReference type="InterPro" id="IPR050928">
    <property type="entry name" value="ATP-dep_Zn_Metalloprotease"/>
</dbReference>
<dbReference type="Pfam" id="PF17862">
    <property type="entry name" value="AAA_lid_3"/>
    <property type="match status" value="1"/>
</dbReference>
<dbReference type="FunFam" id="3.40.50.300:FF:000001">
    <property type="entry name" value="ATP-dependent zinc metalloprotease FtsH"/>
    <property type="match status" value="1"/>
</dbReference>
<dbReference type="FunFam" id="1.10.8.60:FF:000019">
    <property type="entry name" value="AFG3-like AAA ATPase 2"/>
    <property type="match status" value="1"/>
</dbReference>
<evidence type="ECO:0000259" key="17">
    <source>
        <dbReference type="SMART" id="SM00382"/>
    </source>
</evidence>
<dbReference type="Gene3D" id="1.20.58.760">
    <property type="entry name" value="Peptidase M41"/>
    <property type="match status" value="1"/>
</dbReference>
<proteinExistence type="inferred from homology"/>
<dbReference type="Gene3D" id="1.10.8.60">
    <property type="match status" value="1"/>
</dbReference>
<dbReference type="InterPro" id="IPR027417">
    <property type="entry name" value="P-loop_NTPase"/>
</dbReference>
<evidence type="ECO:0000256" key="8">
    <source>
        <dbReference type="ARBA" id="ARBA00022741"/>
    </source>
</evidence>
<dbReference type="GO" id="GO:0006508">
    <property type="term" value="P:proteolysis"/>
    <property type="evidence" value="ECO:0007669"/>
    <property type="project" value="UniProtKB-KW"/>
</dbReference>
<dbReference type="SUPFAM" id="SSF52540">
    <property type="entry name" value="P-loop containing nucleoside triphosphate hydrolases"/>
    <property type="match status" value="1"/>
</dbReference>
<dbReference type="PANTHER" id="PTHR43655:SF2">
    <property type="entry name" value="AFG3 LIKE MATRIX AAA PEPTIDASE SUBUNIT 2, ISOFORM A"/>
    <property type="match status" value="1"/>
</dbReference>
<evidence type="ECO:0000256" key="10">
    <source>
        <dbReference type="ARBA" id="ARBA00022833"/>
    </source>
</evidence>
<feature type="compositionally biased region" description="Gly residues" evidence="16">
    <location>
        <begin position="7"/>
        <end position="18"/>
    </location>
</feature>
<keyword evidence="15" id="KW-0472">Membrane</keyword>
<protein>
    <recommendedName>
        <fullName evidence="17">AAA+ ATPase domain-containing protein</fullName>
    </recommendedName>
</protein>
<dbReference type="InterPro" id="IPR003959">
    <property type="entry name" value="ATPase_AAA_core"/>
</dbReference>
<organism evidence="18 19">
    <name type="scientific">Cyclostephanos tholiformis</name>
    <dbReference type="NCBI Taxonomy" id="382380"/>
    <lineage>
        <taxon>Eukaryota</taxon>
        <taxon>Sar</taxon>
        <taxon>Stramenopiles</taxon>
        <taxon>Ochrophyta</taxon>
        <taxon>Bacillariophyta</taxon>
        <taxon>Coscinodiscophyceae</taxon>
        <taxon>Thalassiosirophycidae</taxon>
        <taxon>Stephanodiscales</taxon>
        <taxon>Stephanodiscaceae</taxon>
        <taxon>Cyclostephanos</taxon>
    </lineage>
</organism>
<dbReference type="Gene3D" id="3.40.1690.20">
    <property type="match status" value="1"/>
</dbReference>
<dbReference type="GO" id="GO:0008237">
    <property type="term" value="F:metallopeptidase activity"/>
    <property type="evidence" value="ECO:0007669"/>
    <property type="project" value="UniProtKB-KW"/>
</dbReference>
<keyword evidence="14" id="KW-0496">Mitochondrion</keyword>
<dbReference type="HAMAP" id="MF_01458">
    <property type="entry name" value="FtsH"/>
    <property type="match status" value="1"/>
</dbReference>
<dbReference type="PANTHER" id="PTHR43655">
    <property type="entry name" value="ATP-DEPENDENT PROTEASE"/>
    <property type="match status" value="1"/>
</dbReference>
<dbReference type="GO" id="GO:0005524">
    <property type="term" value="F:ATP binding"/>
    <property type="evidence" value="ECO:0007669"/>
    <property type="project" value="UniProtKB-KW"/>
</dbReference>
<evidence type="ECO:0000256" key="13">
    <source>
        <dbReference type="ARBA" id="ARBA00023049"/>
    </source>
</evidence>
<feature type="compositionally biased region" description="Low complexity" evidence="16">
    <location>
        <begin position="43"/>
        <end position="54"/>
    </location>
</feature>
<dbReference type="InterPro" id="IPR037219">
    <property type="entry name" value="Peptidase_M41-like"/>
</dbReference>
<evidence type="ECO:0000256" key="11">
    <source>
        <dbReference type="ARBA" id="ARBA00022840"/>
    </source>
</evidence>
<keyword evidence="9" id="KW-0378">Hydrolase</keyword>
<comment type="caution">
    <text evidence="18">The sequence shown here is derived from an EMBL/GenBank/DDBJ whole genome shotgun (WGS) entry which is preliminary data.</text>
</comment>
<dbReference type="Pfam" id="PF01434">
    <property type="entry name" value="Peptidase_M41"/>
    <property type="match status" value="1"/>
</dbReference>
<gene>
    <name evidence="18" type="ORF">ACHAXA_007439</name>
</gene>
<dbReference type="InterPro" id="IPR000642">
    <property type="entry name" value="Peptidase_M41"/>
</dbReference>
<evidence type="ECO:0000256" key="7">
    <source>
        <dbReference type="ARBA" id="ARBA00022723"/>
    </source>
</evidence>
<evidence type="ECO:0000256" key="9">
    <source>
        <dbReference type="ARBA" id="ARBA00022801"/>
    </source>
</evidence>
<keyword evidence="12" id="KW-1133">Transmembrane helix</keyword>
<comment type="cofactor">
    <cofactor evidence="1">
        <name>Zn(2+)</name>
        <dbReference type="ChEBI" id="CHEBI:29105"/>
    </cofactor>
</comment>
<dbReference type="Gene3D" id="3.40.50.300">
    <property type="entry name" value="P-loop containing nucleotide triphosphate hydrolases"/>
    <property type="match status" value="1"/>
</dbReference>
<keyword evidence="5" id="KW-0645">Protease</keyword>
<evidence type="ECO:0000256" key="15">
    <source>
        <dbReference type="ARBA" id="ARBA00023136"/>
    </source>
</evidence>
<dbReference type="InterPro" id="IPR041569">
    <property type="entry name" value="AAA_lid_3"/>
</dbReference>
<evidence type="ECO:0000256" key="14">
    <source>
        <dbReference type="ARBA" id="ARBA00023128"/>
    </source>
</evidence>
<keyword evidence="8" id="KW-0547">Nucleotide-binding</keyword>
<evidence type="ECO:0000256" key="3">
    <source>
        <dbReference type="ARBA" id="ARBA00010044"/>
    </source>
</evidence>
<evidence type="ECO:0000256" key="16">
    <source>
        <dbReference type="SAM" id="MobiDB-lite"/>
    </source>
</evidence>
<comment type="similarity">
    <text evidence="3">In the C-terminal section; belongs to the peptidase M41 family.</text>
</comment>
<dbReference type="PROSITE" id="PS00674">
    <property type="entry name" value="AAA"/>
    <property type="match status" value="1"/>
</dbReference>
<dbReference type="GO" id="GO:0031966">
    <property type="term" value="C:mitochondrial membrane"/>
    <property type="evidence" value="ECO:0007669"/>
    <property type="project" value="UniProtKB-SubCell"/>
</dbReference>
<evidence type="ECO:0000313" key="19">
    <source>
        <dbReference type="Proteomes" id="UP001530377"/>
    </source>
</evidence>
<sequence length="852" mass="90139">MSNARTGDGGGGGGGGDGDGGERGGDHDDERNGKKKEGKERVAAAAAASSSSSKSSEKKSGGGGFGNDKKNDDKRRDEERQKQQKEEEQMQLFGTTLLLILVLAARSFFDDDSSGGGGVGGGGRGMVGGDGPEVTWSDFYNYMLTEGDVERIVVVNKKTARVHLRPGARGVPVAAGGGRAAVGGGGTASTIGGRARSAASTVGGGGMGMGISKRDVADEHWDDGTVLEMAGVSGASPTTIGGGSASMPAGRGGLGRDHHQLVYHFNIGSVESFEDKLTHSQQELGVSPRDYVPVQYASETNWAVELAKSAPAIFVIAMTAYMLRGMGGIPGGGGGGRGGMGGIFQIGKSNAKLIKKEDVNISFKDVAGCQEAKKEIMEFVDFLQDASRFTKLGAKIPKGALLTGPPGTGKTLLAKAVAGEANVPFYSISGSDFLEMFVGVGPSRVRDLFKEARANAPCIVFIDEIDAVGRQRGRGGFGGGNDERENTLNQLLVEMDGFSPSTGVVVLAGTNRVDILDKALTRPGRFDRQITVDLPDLRGRKEVFMIHLKGIKLEGEAEDMAGRMAGLTPGFSGADIANVCNEAAIVAARRKGESVTMEDFERATDRIVGGLESNKIMSEDEKSIVAYHEAGHAVAGWFLEHADPLVKVTIIPRSSGALGYAQYLPKEVFLRTQDQIMDIVKMALAGRAAEEVFFGRVTTGASDDLRRVTGLIYSMIQVYGMNSRVGQLAFPKDPNEMPGEQKPYSDATAEAMDEEARNIVDMAYKETLALIQSKKAEVETLAKLLLTKETITHDDVIDAIGKRPFSGGAVYDEFVSQKNAIRVSKEEREVGEKRVEKNEDEGDDGLTPGLVL</sequence>
<evidence type="ECO:0000256" key="4">
    <source>
        <dbReference type="ARBA" id="ARBA00010550"/>
    </source>
</evidence>
<dbReference type="InterPro" id="IPR005936">
    <property type="entry name" value="FtsH"/>
</dbReference>
<dbReference type="FunFam" id="1.20.58.760:FF:000003">
    <property type="entry name" value="AFG3-like AAA ATPase 2"/>
    <property type="match status" value="1"/>
</dbReference>
<evidence type="ECO:0000256" key="2">
    <source>
        <dbReference type="ARBA" id="ARBA00004225"/>
    </source>
</evidence>
<keyword evidence="6" id="KW-0812">Transmembrane</keyword>
<feature type="compositionally biased region" description="Basic and acidic residues" evidence="16">
    <location>
        <begin position="20"/>
        <end position="42"/>
    </location>
</feature>
<feature type="compositionally biased region" description="Basic and acidic residues" evidence="16">
    <location>
        <begin position="67"/>
        <end position="88"/>
    </location>
</feature>
<dbReference type="Proteomes" id="UP001530377">
    <property type="component" value="Unassembled WGS sequence"/>
</dbReference>
<dbReference type="SUPFAM" id="SSF140990">
    <property type="entry name" value="FtsH protease domain-like"/>
    <property type="match status" value="1"/>
</dbReference>
<dbReference type="InterPro" id="IPR003593">
    <property type="entry name" value="AAA+_ATPase"/>
</dbReference>
<name>A0ABD3SD96_9STRA</name>
<evidence type="ECO:0000313" key="18">
    <source>
        <dbReference type="EMBL" id="KAL3822432.1"/>
    </source>
</evidence>
<feature type="compositionally biased region" description="Basic and acidic residues" evidence="16">
    <location>
        <begin position="825"/>
        <end position="837"/>
    </location>
</feature>
<evidence type="ECO:0000256" key="5">
    <source>
        <dbReference type="ARBA" id="ARBA00022670"/>
    </source>
</evidence>
<dbReference type="InterPro" id="IPR003960">
    <property type="entry name" value="ATPase_AAA_CS"/>
</dbReference>
<evidence type="ECO:0000256" key="1">
    <source>
        <dbReference type="ARBA" id="ARBA00001947"/>
    </source>
</evidence>